<gene>
    <name evidence="2" type="ORF">K8W17_00465</name>
</gene>
<evidence type="ECO:0000313" key="3">
    <source>
        <dbReference type="Proteomes" id="UP000774947"/>
    </source>
</evidence>
<accession>A0A921DUH7</accession>
<dbReference type="Pfam" id="PF08708">
    <property type="entry name" value="PriCT_1"/>
    <property type="match status" value="1"/>
</dbReference>
<evidence type="ECO:0000259" key="1">
    <source>
        <dbReference type="SMART" id="SM00942"/>
    </source>
</evidence>
<dbReference type="Proteomes" id="UP000774947">
    <property type="component" value="Unassembled WGS sequence"/>
</dbReference>
<reference evidence="2" key="1">
    <citation type="journal article" date="2021" name="PeerJ">
        <title>Extensive microbial diversity within the chicken gut microbiome revealed by metagenomics and culture.</title>
        <authorList>
            <person name="Gilroy R."/>
            <person name="Ravi A."/>
            <person name="Getino M."/>
            <person name="Pursley I."/>
            <person name="Horton D.L."/>
            <person name="Alikhan N.F."/>
            <person name="Baker D."/>
            <person name="Gharbi K."/>
            <person name="Hall N."/>
            <person name="Watson M."/>
            <person name="Adriaenssens E.M."/>
            <person name="Foster-Nyarko E."/>
            <person name="Jarju S."/>
            <person name="Secka A."/>
            <person name="Antonio M."/>
            <person name="Oren A."/>
            <person name="Chaudhuri R.R."/>
            <person name="La Ragione R."/>
            <person name="Hildebrand F."/>
            <person name="Pallen M.J."/>
        </authorList>
    </citation>
    <scope>NUCLEOTIDE SEQUENCE</scope>
    <source>
        <strain evidence="2">CHK173-2119</strain>
    </source>
</reference>
<comment type="caution">
    <text evidence="2">The sequence shown here is derived from an EMBL/GenBank/DDBJ whole genome shotgun (WGS) entry which is preliminary data.</text>
</comment>
<feature type="domain" description="Primase C-terminal 1" evidence="1">
    <location>
        <begin position="221"/>
        <end position="286"/>
    </location>
</feature>
<evidence type="ECO:0000313" key="2">
    <source>
        <dbReference type="EMBL" id="HJE14537.1"/>
    </source>
</evidence>
<sequence length="289" mass="32514">MIYGQSGLHTNQLIGVKETQHNATLDDFNFIKSISPQNATSARTGNAIGVFKQTKAKYFIAGNMATLTRSNDNLLTRSVLALDFDETDNEQALLTTFDNVFRNTAFIRYPSISYGFKGARYRLILAVDRSFNASEYEQLYSYFAEHLPLDTGAKAWAQVFGLPIINRYSANLTNKGYLMHEGKPLAIDKTLELCKDIKPQPTKSFITSNRPTRNYTARVINETNTPITDGQRHTTLTSFCGKLFRTELSASMIYELLNLKNNYCDPPLSQKEIDAIYSNIAKKEILKGG</sequence>
<protein>
    <submittedName>
        <fullName evidence="2">Primase alpha helix C-terminal domain-containing protein</fullName>
    </submittedName>
</protein>
<name>A0A921DUH7_9LACO</name>
<dbReference type="AlphaFoldDB" id="A0A921DUH7"/>
<dbReference type="EMBL" id="DYXY01000011">
    <property type="protein sequence ID" value="HJE14537.1"/>
    <property type="molecule type" value="Genomic_DNA"/>
</dbReference>
<dbReference type="InterPro" id="IPR014820">
    <property type="entry name" value="PriCT_1"/>
</dbReference>
<organism evidence="2 3">
    <name type="scientific">Lapidilactobacillus dextrinicus</name>
    <dbReference type="NCBI Taxonomy" id="51664"/>
    <lineage>
        <taxon>Bacteria</taxon>
        <taxon>Bacillati</taxon>
        <taxon>Bacillota</taxon>
        <taxon>Bacilli</taxon>
        <taxon>Lactobacillales</taxon>
        <taxon>Lactobacillaceae</taxon>
        <taxon>Lapidilactobacillus</taxon>
    </lineage>
</organism>
<reference evidence="2" key="2">
    <citation type="submission" date="2021-09" db="EMBL/GenBank/DDBJ databases">
        <authorList>
            <person name="Gilroy R."/>
        </authorList>
    </citation>
    <scope>NUCLEOTIDE SEQUENCE</scope>
    <source>
        <strain evidence="2">CHK173-2119</strain>
    </source>
</reference>
<dbReference type="SMART" id="SM00942">
    <property type="entry name" value="PriCT_1"/>
    <property type="match status" value="1"/>
</dbReference>
<proteinExistence type="predicted"/>